<keyword evidence="3" id="KW-1185">Reference proteome</keyword>
<keyword evidence="1" id="KW-0472">Membrane</keyword>
<dbReference type="Proteomes" id="UP000528734">
    <property type="component" value="Unassembled WGS sequence"/>
</dbReference>
<dbReference type="RefSeq" id="WP_171713608.1">
    <property type="nucleotide sequence ID" value="NZ_JAAVLW010000012.1"/>
</dbReference>
<proteinExistence type="predicted"/>
<feature type="transmembrane region" description="Helical" evidence="1">
    <location>
        <begin position="32"/>
        <end position="53"/>
    </location>
</feature>
<dbReference type="AlphaFoldDB" id="A0A7Y4M561"/>
<sequence>MHSFPARTADSQYRAEIHPALVSFVDEVCGTLARLCAYLMALALMAIGGIALWQHLPDVAAMESSPGAWSPTARTAPAFAVSQFIFPGKTETYEILRHPEGGRKDVFHWTGAGGAPAAELEIYRPGEEIDQVGSAAGYLAARMDPAGARELEAAGIIDSKFGAVTLFRRIGGAAAAHACLRFYKHLDEPKFRLSGWSCLGEDMPARRAEIGCMLNRLVLLTAGNDTKLAELFARAELRRRDCAASGAPPLPADWVMGTDDPRLRGAL</sequence>
<keyword evidence="1" id="KW-0812">Transmembrane</keyword>
<comment type="caution">
    <text evidence="2">The sequence shown here is derived from an EMBL/GenBank/DDBJ whole genome shotgun (WGS) entry which is preliminary data.</text>
</comment>
<evidence type="ECO:0000313" key="3">
    <source>
        <dbReference type="Proteomes" id="UP000528734"/>
    </source>
</evidence>
<name>A0A7Y4M561_9BRAD</name>
<gene>
    <name evidence="2" type="ORF">HCN50_30750</name>
</gene>
<evidence type="ECO:0000313" key="2">
    <source>
        <dbReference type="EMBL" id="NOJ50563.1"/>
    </source>
</evidence>
<accession>A0A7Y4M561</accession>
<organism evidence="2 3">
    <name type="scientific">Bradyrhizobium archetypum</name>
    <dbReference type="NCBI Taxonomy" id="2721160"/>
    <lineage>
        <taxon>Bacteria</taxon>
        <taxon>Pseudomonadati</taxon>
        <taxon>Pseudomonadota</taxon>
        <taxon>Alphaproteobacteria</taxon>
        <taxon>Hyphomicrobiales</taxon>
        <taxon>Nitrobacteraceae</taxon>
        <taxon>Bradyrhizobium</taxon>
    </lineage>
</organism>
<evidence type="ECO:0000256" key="1">
    <source>
        <dbReference type="SAM" id="Phobius"/>
    </source>
</evidence>
<protein>
    <submittedName>
        <fullName evidence="2">Uncharacterized protein</fullName>
    </submittedName>
</protein>
<reference evidence="2 3" key="1">
    <citation type="submission" date="2020-03" db="EMBL/GenBank/DDBJ databases">
        <title>Bradyrhizobium diversity isolated from nodules of Muelleranthus trifoliolatus.</title>
        <authorList>
            <person name="Klepa M."/>
            <person name="Helene L."/>
            <person name="Hungria M."/>
        </authorList>
    </citation>
    <scope>NUCLEOTIDE SEQUENCE [LARGE SCALE GENOMIC DNA]</scope>
    <source>
        <strain evidence="2 3">WSM 1744</strain>
    </source>
</reference>
<dbReference type="EMBL" id="JAAVLW010000012">
    <property type="protein sequence ID" value="NOJ50563.1"/>
    <property type="molecule type" value="Genomic_DNA"/>
</dbReference>
<keyword evidence="1" id="KW-1133">Transmembrane helix</keyword>